<dbReference type="Gene3D" id="3.40.50.11310">
    <property type="entry name" value="Bacterial phosphonate metabolism protein PhnH"/>
    <property type="match status" value="1"/>
</dbReference>
<keyword evidence="1" id="KW-0456">Lyase</keyword>
<dbReference type="InterPro" id="IPR008772">
    <property type="entry name" value="Phosphonate_metab_PhnH"/>
</dbReference>
<dbReference type="InterPro" id="IPR038058">
    <property type="entry name" value="PhnH-like_sp"/>
</dbReference>
<proteinExistence type="predicted"/>
<dbReference type="SUPFAM" id="SSF159709">
    <property type="entry name" value="PhnH-like"/>
    <property type="match status" value="1"/>
</dbReference>
<organism evidence="1 2">
    <name type="scientific">Halobacillus naozhouensis</name>
    <dbReference type="NCBI Taxonomy" id="554880"/>
    <lineage>
        <taxon>Bacteria</taxon>
        <taxon>Bacillati</taxon>
        <taxon>Bacillota</taxon>
        <taxon>Bacilli</taxon>
        <taxon>Bacillales</taxon>
        <taxon>Bacillaceae</taxon>
        <taxon>Halobacillus</taxon>
    </lineage>
</organism>
<evidence type="ECO:0000313" key="2">
    <source>
        <dbReference type="Proteomes" id="UP001221597"/>
    </source>
</evidence>
<name>A0ABY8J607_9BACI</name>
<dbReference type="RefSeq" id="WP_283078345.1">
    <property type="nucleotide sequence ID" value="NZ_CP121671.1"/>
</dbReference>
<keyword evidence="2" id="KW-1185">Reference proteome</keyword>
<gene>
    <name evidence="1" type="primary">phnH</name>
    <name evidence="1" type="ORF">P9989_08525</name>
</gene>
<dbReference type="Proteomes" id="UP001221597">
    <property type="component" value="Chromosome"/>
</dbReference>
<dbReference type="PIRSF" id="PIRSF020680">
    <property type="entry name" value="PhnH"/>
    <property type="match status" value="1"/>
</dbReference>
<dbReference type="EMBL" id="CP121671">
    <property type="protein sequence ID" value="WFT76391.1"/>
    <property type="molecule type" value="Genomic_DNA"/>
</dbReference>
<dbReference type="NCBIfam" id="TIGR03292">
    <property type="entry name" value="PhnH_redo"/>
    <property type="match status" value="1"/>
</dbReference>
<dbReference type="GO" id="GO:0016829">
    <property type="term" value="F:lyase activity"/>
    <property type="evidence" value="ECO:0007669"/>
    <property type="project" value="UniProtKB-KW"/>
</dbReference>
<reference evidence="1 2" key="1">
    <citation type="submission" date="2023-04" db="EMBL/GenBank/DDBJ databases">
        <title>Genome sequence of Halobacillus naozhouensis KACC 21980.</title>
        <authorList>
            <person name="Kim S."/>
            <person name="Heo J."/>
            <person name="Kwon S.-W."/>
        </authorList>
    </citation>
    <scope>NUCLEOTIDE SEQUENCE [LARGE SCALE GENOMIC DNA]</scope>
    <source>
        <strain evidence="1 2">KCTC 13234</strain>
    </source>
</reference>
<protein>
    <submittedName>
        <fullName evidence="1">Phosphonate C-P lyase system protein PhnH</fullName>
    </submittedName>
</protein>
<accession>A0ABY8J607</accession>
<evidence type="ECO:0000313" key="1">
    <source>
        <dbReference type="EMBL" id="WFT76391.1"/>
    </source>
</evidence>
<dbReference type="Pfam" id="PF05845">
    <property type="entry name" value="PhnH"/>
    <property type="match status" value="1"/>
</dbReference>
<sequence length="198" mass="21825">MAIDQVHDLQKVYRKLLDSMSRPGKVCSLQEALVDVDSKLSCYEATLLSLMTLLDGEVTFHILSENHQDLSTKISEYTLAKCAPVDEADYIIALRDSSEASIISAVKQCKNGDLIDPQASATWIIEGEPLSNHGELTLTGPGIKDSAQLDVGFSPSFWQARQERTKEYPLGIDLILTDEHFQIVCVPRTTSVANAEVE</sequence>